<dbReference type="Pfam" id="PF14372">
    <property type="entry name" value="hAT-like_RNase-H"/>
    <property type="match status" value="1"/>
</dbReference>
<protein>
    <recommendedName>
        <fullName evidence="6">HAT C-terminal dimerisation domain-containing protein</fullName>
    </recommendedName>
</protein>
<dbReference type="InterPro" id="IPR025525">
    <property type="entry name" value="hAT-like_transposase_RNase-H"/>
</dbReference>
<dbReference type="PANTHER" id="PTHR46481">
    <property type="entry name" value="ZINC FINGER BED DOMAIN-CONTAINING PROTEIN 4"/>
    <property type="match status" value="1"/>
</dbReference>
<comment type="caution">
    <text evidence="4">The sequence shown here is derived from an EMBL/GenBank/DDBJ whole genome shotgun (WGS) entry which is preliminary data.</text>
</comment>
<dbReference type="PANTHER" id="PTHR46481:SF6">
    <property type="entry name" value="ZINC FINGER BED DOMAIN-CONTAINING PROTEIN RICESLEEPER 2-LIKE"/>
    <property type="match status" value="1"/>
</dbReference>
<evidence type="ECO:0000259" key="2">
    <source>
        <dbReference type="Pfam" id="PF05699"/>
    </source>
</evidence>
<organism evidence="4 5">
    <name type="scientific">Lactuca sativa</name>
    <name type="common">Garden lettuce</name>
    <dbReference type="NCBI Taxonomy" id="4236"/>
    <lineage>
        <taxon>Eukaryota</taxon>
        <taxon>Viridiplantae</taxon>
        <taxon>Streptophyta</taxon>
        <taxon>Embryophyta</taxon>
        <taxon>Tracheophyta</taxon>
        <taxon>Spermatophyta</taxon>
        <taxon>Magnoliopsida</taxon>
        <taxon>eudicotyledons</taxon>
        <taxon>Gunneridae</taxon>
        <taxon>Pentapetalae</taxon>
        <taxon>asterids</taxon>
        <taxon>campanulids</taxon>
        <taxon>Asterales</taxon>
        <taxon>Asteraceae</taxon>
        <taxon>Cichorioideae</taxon>
        <taxon>Cichorieae</taxon>
        <taxon>Lactucinae</taxon>
        <taxon>Lactuca</taxon>
    </lineage>
</organism>
<dbReference type="Proteomes" id="UP000235145">
    <property type="component" value="Unassembled WGS sequence"/>
</dbReference>
<dbReference type="GO" id="GO:0046983">
    <property type="term" value="F:protein dimerization activity"/>
    <property type="evidence" value="ECO:0007669"/>
    <property type="project" value="InterPro"/>
</dbReference>
<evidence type="ECO:0008006" key="6">
    <source>
        <dbReference type="Google" id="ProtNLM"/>
    </source>
</evidence>
<sequence>MSMNSTVFKPEKFRELVSEAIVKHDLPFKFVEYEGIREVFRYLNENVVTYTRNTANSDVVSHFNWEKIRLKKLLELNPGRISLTSDMWSSINTDGVEIAKKNFKLSIYAMPPPHSGVCLTETISTLLTDWGIDKKLFTITLDNASSQLCNEGALRSNGDYFHIRCCAHVLNLVVQDGLNAIDEGIVKIRESIKYVKGSQARRKKFIDCVKYVNLNPKTGLRQDVPTRWNATYLMIESALFYRCAFFHLALGDSNYLDCPTHDEWGKLEKIFRFLEFFYEVTCIFSRNKYSTANLYFPSVSMVEKTLKEEMYWSEYSVILAMVAVLDPRYKIQYAEFIYKKLYGSKSFEHIDRVRERLFDLFKEYVLDSHVSCKSSTLSRGDSRKVVHEKKSGTVFSKSTREMLKEFTTYESTKFVLSQKSQLEIYLDEPRSDIDEDLDILSFWKAHQYRYLELACMARDILSIPVSTVASESAFSNGGRVLNQYRSSLKHDIVEAIICTKDWLFATKGDEELSLEELTDDVMQMDNKDTKVEDV</sequence>
<dbReference type="AlphaFoldDB" id="A0A9R1WDV6"/>
<dbReference type="EMBL" id="NBSK02000002">
    <property type="protein sequence ID" value="KAJ0220781.1"/>
    <property type="molecule type" value="Genomic_DNA"/>
</dbReference>
<dbReference type="InterPro" id="IPR012337">
    <property type="entry name" value="RNaseH-like_sf"/>
</dbReference>
<dbReference type="SUPFAM" id="SSF53098">
    <property type="entry name" value="Ribonuclease H-like"/>
    <property type="match status" value="1"/>
</dbReference>
<dbReference type="Pfam" id="PF05699">
    <property type="entry name" value="Dimer_Tnp_hAT"/>
    <property type="match status" value="1"/>
</dbReference>
<dbReference type="GO" id="GO:0003677">
    <property type="term" value="F:DNA binding"/>
    <property type="evidence" value="ECO:0007669"/>
    <property type="project" value="UniProtKB-KW"/>
</dbReference>
<proteinExistence type="predicted"/>
<accession>A0A9R1WDV6</accession>
<feature type="domain" description="HAT C-terminal dimerisation" evidence="2">
    <location>
        <begin position="422"/>
        <end position="503"/>
    </location>
</feature>
<reference evidence="4 5" key="1">
    <citation type="journal article" date="2017" name="Nat. Commun.">
        <title>Genome assembly with in vitro proximity ligation data and whole-genome triplication in lettuce.</title>
        <authorList>
            <person name="Reyes-Chin-Wo S."/>
            <person name="Wang Z."/>
            <person name="Yang X."/>
            <person name="Kozik A."/>
            <person name="Arikit S."/>
            <person name="Song C."/>
            <person name="Xia L."/>
            <person name="Froenicke L."/>
            <person name="Lavelle D.O."/>
            <person name="Truco M.J."/>
            <person name="Xia R."/>
            <person name="Zhu S."/>
            <person name="Xu C."/>
            <person name="Xu H."/>
            <person name="Xu X."/>
            <person name="Cox K."/>
            <person name="Korf I."/>
            <person name="Meyers B.C."/>
            <person name="Michelmore R.W."/>
        </authorList>
    </citation>
    <scope>NUCLEOTIDE SEQUENCE [LARGE SCALE GENOMIC DNA]</scope>
    <source>
        <strain evidence="5">cv. Salinas</strain>
        <tissue evidence="4">Seedlings</tissue>
    </source>
</reference>
<keyword evidence="5" id="KW-1185">Reference proteome</keyword>
<keyword evidence="1" id="KW-0238">DNA-binding</keyword>
<name>A0A9R1WDV6_LACSA</name>
<feature type="domain" description="hAT-like transposase RNase-H fold" evidence="3">
    <location>
        <begin position="309"/>
        <end position="364"/>
    </location>
</feature>
<dbReference type="InterPro" id="IPR008906">
    <property type="entry name" value="HATC_C_dom"/>
</dbReference>
<evidence type="ECO:0000313" key="4">
    <source>
        <dbReference type="EMBL" id="KAJ0220781.1"/>
    </source>
</evidence>
<evidence type="ECO:0000259" key="3">
    <source>
        <dbReference type="Pfam" id="PF14372"/>
    </source>
</evidence>
<evidence type="ECO:0000256" key="1">
    <source>
        <dbReference type="ARBA" id="ARBA00023125"/>
    </source>
</evidence>
<gene>
    <name evidence="4" type="ORF">LSAT_V11C200088940</name>
</gene>
<dbReference type="InterPro" id="IPR052035">
    <property type="entry name" value="ZnF_BED_domain_contain"/>
</dbReference>
<evidence type="ECO:0000313" key="5">
    <source>
        <dbReference type="Proteomes" id="UP000235145"/>
    </source>
</evidence>